<gene>
    <name evidence="1" type="ORF">PsYK624_100000</name>
</gene>
<dbReference type="AlphaFoldDB" id="A0A9P3LFS5"/>
<comment type="caution">
    <text evidence="1">The sequence shown here is derived from an EMBL/GenBank/DDBJ whole genome shotgun (WGS) entry which is preliminary data.</text>
</comment>
<evidence type="ECO:0000313" key="1">
    <source>
        <dbReference type="EMBL" id="GJE93836.1"/>
    </source>
</evidence>
<keyword evidence="2" id="KW-1185">Reference proteome</keyword>
<dbReference type="Proteomes" id="UP000703269">
    <property type="component" value="Unassembled WGS sequence"/>
</dbReference>
<evidence type="ECO:0000313" key="2">
    <source>
        <dbReference type="Proteomes" id="UP000703269"/>
    </source>
</evidence>
<accession>A0A9P3LFS5</accession>
<protein>
    <submittedName>
        <fullName evidence="1">Uncharacterized protein</fullName>
    </submittedName>
</protein>
<organism evidence="1 2">
    <name type="scientific">Phanerochaete sordida</name>
    <dbReference type="NCBI Taxonomy" id="48140"/>
    <lineage>
        <taxon>Eukaryota</taxon>
        <taxon>Fungi</taxon>
        <taxon>Dikarya</taxon>
        <taxon>Basidiomycota</taxon>
        <taxon>Agaricomycotina</taxon>
        <taxon>Agaricomycetes</taxon>
        <taxon>Polyporales</taxon>
        <taxon>Phanerochaetaceae</taxon>
        <taxon>Phanerochaete</taxon>
    </lineage>
</organism>
<sequence>MSQSAHVGLSLSFHYEGWWGVPHRARQFSSYLDHQLTATPSLTRRWISPGFSVNRAIWQNTITLER</sequence>
<dbReference type="EMBL" id="BPQB01000035">
    <property type="protein sequence ID" value="GJE93836.1"/>
    <property type="molecule type" value="Genomic_DNA"/>
</dbReference>
<name>A0A9P3LFS5_9APHY</name>
<reference evidence="1 2" key="1">
    <citation type="submission" date="2021-08" db="EMBL/GenBank/DDBJ databases">
        <title>Draft Genome Sequence of Phanerochaete sordida strain YK-624.</title>
        <authorList>
            <person name="Mori T."/>
            <person name="Dohra H."/>
            <person name="Suzuki T."/>
            <person name="Kawagishi H."/>
            <person name="Hirai H."/>
        </authorList>
    </citation>
    <scope>NUCLEOTIDE SEQUENCE [LARGE SCALE GENOMIC DNA]</scope>
    <source>
        <strain evidence="1 2">YK-624</strain>
    </source>
</reference>
<proteinExistence type="predicted"/>